<protein>
    <submittedName>
        <fullName evidence="1">Uncharacterized protein</fullName>
    </submittedName>
</protein>
<organism evidence="1 2">
    <name type="scientific">Sorangium cellulosum</name>
    <name type="common">Polyangium cellulosum</name>
    <dbReference type="NCBI Taxonomy" id="56"/>
    <lineage>
        <taxon>Bacteria</taxon>
        <taxon>Pseudomonadati</taxon>
        <taxon>Myxococcota</taxon>
        <taxon>Polyangia</taxon>
        <taxon>Polyangiales</taxon>
        <taxon>Polyangiaceae</taxon>
        <taxon>Sorangium</taxon>
    </lineage>
</organism>
<dbReference type="Proteomes" id="UP000295497">
    <property type="component" value="Chromosome"/>
</dbReference>
<name>A0A4P2R5S9_SORCE</name>
<sequence length="33" mass="3509">MHHVPTGYDTSTTGEFEISAWELGAGCKDLIAA</sequence>
<proteinExistence type="predicted"/>
<accession>A0A4P2R5S9</accession>
<dbReference type="AlphaFoldDB" id="A0A4P2R5S9"/>
<evidence type="ECO:0000313" key="1">
    <source>
        <dbReference type="EMBL" id="AUX38490.1"/>
    </source>
</evidence>
<gene>
    <name evidence="1" type="ORF">SOCE836_107340</name>
</gene>
<dbReference type="EMBL" id="CP012672">
    <property type="protein sequence ID" value="AUX38490.1"/>
    <property type="molecule type" value="Genomic_DNA"/>
</dbReference>
<reference evidence="1 2" key="1">
    <citation type="submission" date="2015-09" db="EMBL/GenBank/DDBJ databases">
        <title>Sorangium comparison.</title>
        <authorList>
            <person name="Zaburannyi N."/>
            <person name="Bunk B."/>
            <person name="Overmann J."/>
            <person name="Mueller R."/>
        </authorList>
    </citation>
    <scope>NUCLEOTIDE SEQUENCE [LARGE SCALE GENOMIC DNA]</scope>
    <source>
        <strain evidence="1 2">So ce836</strain>
    </source>
</reference>
<evidence type="ECO:0000313" key="2">
    <source>
        <dbReference type="Proteomes" id="UP000295497"/>
    </source>
</evidence>